<protein>
    <submittedName>
        <fullName evidence="2">Uncharacterized protein</fullName>
    </submittedName>
</protein>
<dbReference type="OrthoDB" id="5559813at2759"/>
<dbReference type="EMBL" id="LSSL01000653">
    <property type="protein sequence ID" value="OLY84025.1"/>
    <property type="molecule type" value="Genomic_DNA"/>
</dbReference>
<evidence type="ECO:0000313" key="3">
    <source>
        <dbReference type="Proteomes" id="UP000187455"/>
    </source>
</evidence>
<feature type="transmembrane region" description="Helical" evidence="1">
    <location>
        <begin position="67"/>
        <end position="85"/>
    </location>
</feature>
<keyword evidence="1" id="KW-0472">Membrane</keyword>
<dbReference type="AlphaFoldDB" id="A0A1R0H4F2"/>
<reference evidence="2 3" key="1">
    <citation type="journal article" date="2016" name="Mol. Biol. Evol.">
        <title>Genome-Wide Survey of Gut Fungi (Harpellales) Reveals the First Horizontally Transferred Ubiquitin Gene from a Mosquito Host.</title>
        <authorList>
            <person name="Wang Y."/>
            <person name="White M.M."/>
            <person name="Kvist S."/>
            <person name="Moncalvo J.M."/>
        </authorList>
    </citation>
    <scope>NUCLEOTIDE SEQUENCE [LARGE SCALE GENOMIC DNA]</scope>
    <source>
        <strain evidence="2 3">ALG-7-W6</strain>
    </source>
</reference>
<dbReference type="Proteomes" id="UP000187455">
    <property type="component" value="Unassembled WGS sequence"/>
</dbReference>
<keyword evidence="1" id="KW-0812">Transmembrane</keyword>
<gene>
    <name evidence="2" type="ORF">AYI68_g1829</name>
</gene>
<evidence type="ECO:0000256" key="1">
    <source>
        <dbReference type="SAM" id="Phobius"/>
    </source>
</evidence>
<name>A0A1R0H4F2_9FUNG</name>
<evidence type="ECO:0000313" key="2">
    <source>
        <dbReference type="EMBL" id="OLY84025.1"/>
    </source>
</evidence>
<organism evidence="2 3">
    <name type="scientific">Smittium mucronatum</name>
    <dbReference type="NCBI Taxonomy" id="133383"/>
    <lineage>
        <taxon>Eukaryota</taxon>
        <taxon>Fungi</taxon>
        <taxon>Fungi incertae sedis</taxon>
        <taxon>Zoopagomycota</taxon>
        <taxon>Kickxellomycotina</taxon>
        <taxon>Harpellomycetes</taxon>
        <taxon>Harpellales</taxon>
        <taxon>Legeriomycetaceae</taxon>
        <taxon>Smittium</taxon>
    </lineage>
</organism>
<sequence length="162" mass="18193">MSSSTTISRAPVYVNFVFYAVSLRTNADLARGYTVLILLGVLERLLSMVFDMYPLRIGKLWYLTYRAPLYLAVTILRYVLMIAIMTGKIPLFMVICCGLTLGQMIVEVIRYFILDKKLKSQSVKGGYSSSDSRDYYGASSDLDFSHKHPAVKGQALVDESCC</sequence>
<comment type="caution">
    <text evidence="2">The sequence shown here is derived from an EMBL/GenBank/DDBJ whole genome shotgun (WGS) entry which is preliminary data.</text>
</comment>
<keyword evidence="3" id="KW-1185">Reference proteome</keyword>
<accession>A0A1R0H4F2</accession>
<keyword evidence="1" id="KW-1133">Transmembrane helix</keyword>
<feature type="transmembrane region" description="Helical" evidence="1">
    <location>
        <begin position="91"/>
        <end position="113"/>
    </location>
</feature>
<proteinExistence type="predicted"/>